<dbReference type="RefSeq" id="WP_092019862.1">
    <property type="nucleotide sequence ID" value="NZ_FOXH01000025.1"/>
</dbReference>
<accession>A0A1I5Z3I4</accession>
<dbReference type="EMBL" id="FOXH01000025">
    <property type="protein sequence ID" value="SFQ51012.1"/>
    <property type="molecule type" value="Genomic_DNA"/>
</dbReference>
<dbReference type="Proteomes" id="UP000199306">
    <property type="component" value="Unassembled WGS sequence"/>
</dbReference>
<dbReference type="AlphaFoldDB" id="A0A1I5Z3I4"/>
<evidence type="ECO:0000313" key="1">
    <source>
        <dbReference type="EMBL" id="SFQ51012.1"/>
    </source>
</evidence>
<name>A0A1I5Z3I4_9BACT</name>
<evidence type="ECO:0008006" key="3">
    <source>
        <dbReference type="Google" id="ProtNLM"/>
    </source>
</evidence>
<organism evidence="1 2">
    <name type="scientific">Pseudarcicella hirudinis</name>
    <dbReference type="NCBI Taxonomy" id="1079859"/>
    <lineage>
        <taxon>Bacteria</taxon>
        <taxon>Pseudomonadati</taxon>
        <taxon>Bacteroidota</taxon>
        <taxon>Cytophagia</taxon>
        <taxon>Cytophagales</taxon>
        <taxon>Flectobacillaceae</taxon>
        <taxon>Pseudarcicella</taxon>
    </lineage>
</organism>
<dbReference type="OrthoDB" id="961597at2"/>
<reference evidence="1 2" key="1">
    <citation type="submission" date="2016-10" db="EMBL/GenBank/DDBJ databases">
        <authorList>
            <person name="de Groot N.N."/>
        </authorList>
    </citation>
    <scope>NUCLEOTIDE SEQUENCE [LARGE SCALE GENOMIC DNA]</scope>
    <source>
        <strain evidence="2">E92,LMG 26720,CCM 7988</strain>
    </source>
</reference>
<keyword evidence="2" id="KW-1185">Reference proteome</keyword>
<protein>
    <recommendedName>
        <fullName evidence="3">Lipoprotein</fullName>
    </recommendedName>
</protein>
<sequence>MKKTLILYVMVLAVTISCNSKKSQETSKPDSLIVNSFAGPVSSLEGQSPIFRTILKSDAGMARGISIGDLFQSTVQTEKAPLSETQPENGKGFTEYFDDSDLNFVDITYTKDQSDKVASITLDVYVERKSAVDSLFTEFKTYFSRKYGKNTVNGKGLVWKVQDNKSAVLQDVSTEKDPGIKILFVRENELKTVL</sequence>
<evidence type="ECO:0000313" key="2">
    <source>
        <dbReference type="Proteomes" id="UP000199306"/>
    </source>
</evidence>
<gene>
    <name evidence="1" type="ORF">SAMN04515674_1255</name>
</gene>
<dbReference type="PROSITE" id="PS51257">
    <property type="entry name" value="PROKAR_LIPOPROTEIN"/>
    <property type="match status" value="1"/>
</dbReference>
<proteinExistence type="predicted"/>